<evidence type="ECO:0000259" key="2">
    <source>
        <dbReference type="PROSITE" id="PS50405"/>
    </source>
</evidence>
<dbReference type="Pfam" id="PF13409">
    <property type="entry name" value="GST_N_2"/>
    <property type="match status" value="1"/>
</dbReference>
<accession>A0A507F4A2</accession>
<dbReference type="InterPro" id="IPR004046">
    <property type="entry name" value="GST_C"/>
</dbReference>
<dbReference type="OrthoDB" id="2135636at2759"/>
<evidence type="ECO:0000256" key="1">
    <source>
        <dbReference type="ARBA" id="ARBA00007409"/>
    </source>
</evidence>
<dbReference type="SUPFAM" id="SSF47616">
    <property type="entry name" value="GST C-terminal domain-like"/>
    <property type="match status" value="1"/>
</dbReference>
<keyword evidence="4" id="KW-1185">Reference proteome</keyword>
<dbReference type="PROSITE" id="PS50405">
    <property type="entry name" value="GST_CTER"/>
    <property type="match status" value="1"/>
</dbReference>
<dbReference type="Gene3D" id="1.20.1050.10">
    <property type="match status" value="1"/>
</dbReference>
<name>A0A507F4A2_9FUNG</name>
<dbReference type="PROSITE" id="PS51257">
    <property type="entry name" value="PROKAR_LIPOPROTEIN"/>
    <property type="match status" value="1"/>
</dbReference>
<dbReference type="PANTHER" id="PTHR44051">
    <property type="entry name" value="GLUTATHIONE S-TRANSFERASE-RELATED"/>
    <property type="match status" value="1"/>
</dbReference>
<dbReference type="AlphaFoldDB" id="A0A507F4A2"/>
<dbReference type="CDD" id="cd03188">
    <property type="entry name" value="GST_C_Beta"/>
    <property type="match status" value="1"/>
</dbReference>
<dbReference type="InterPro" id="IPR036282">
    <property type="entry name" value="Glutathione-S-Trfase_C_sf"/>
</dbReference>
<proteinExistence type="inferred from homology"/>
<evidence type="ECO:0000313" key="3">
    <source>
        <dbReference type="EMBL" id="TPX70952.1"/>
    </source>
</evidence>
<feature type="domain" description="GST C-terminal" evidence="2">
    <location>
        <begin position="97"/>
        <end position="210"/>
    </location>
</feature>
<dbReference type="InterPro" id="IPR036249">
    <property type="entry name" value="Thioredoxin-like_sf"/>
</dbReference>
<protein>
    <recommendedName>
        <fullName evidence="2">GST C-terminal domain-containing protein</fullName>
    </recommendedName>
</protein>
<dbReference type="InterPro" id="IPR010987">
    <property type="entry name" value="Glutathione-S-Trfase_C-like"/>
</dbReference>
<dbReference type="Pfam" id="PF00043">
    <property type="entry name" value="GST_C"/>
    <property type="match status" value="1"/>
</dbReference>
<dbReference type="EMBL" id="QEAP01000271">
    <property type="protein sequence ID" value="TPX70952.1"/>
    <property type="molecule type" value="Genomic_DNA"/>
</dbReference>
<dbReference type="SUPFAM" id="SSF52833">
    <property type="entry name" value="Thioredoxin-like"/>
    <property type="match status" value="1"/>
</dbReference>
<dbReference type="Proteomes" id="UP000320333">
    <property type="component" value="Unassembled WGS sequence"/>
</dbReference>
<comment type="caution">
    <text evidence="3">The sequence shown here is derived from an EMBL/GenBank/DDBJ whole genome shotgun (WGS) entry which is preliminary data.</text>
</comment>
<dbReference type="Gene3D" id="3.40.30.10">
    <property type="entry name" value="Glutaredoxin"/>
    <property type="match status" value="1"/>
</dbReference>
<organism evidence="3 4">
    <name type="scientific">Chytriomyces confervae</name>
    <dbReference type="NCBI Taxonomy" id="246404"/>
    <lineage>
        <taxon>Eukaryota</taxon>
        <taxon>Fungi</taxon>
        <taxon>Fungi incertae sedis</taxon>
        <taxon>Chytridiomycota</taxon>
        <taxon>Chytridiomycota incertae sedis</taxon>
        <taxon>Chytridiomycetes</taxon>
        <taxon>Chytridiales</taxon>
        <taxon>Chytriomycetaceae</taxon>
        <taxon>Chytriomyces</taxon>
    </lineage>
</organism>
<dbReference type="CDD" id="cd03057">
    <property type="entry name" value="GST_N_Beta"/>
    <property type="match status" value="1"/>
</dbReference>
<dbReference type="InterPro" id="IPR004045">
    <property type="entry name" value="Glutathione_S-Trfase_N"/>
</dbReference>
<evidence type="ECO:0000313" key="4">
    <source>
        <dbReference type="Proteomes" id="UP000320333"/>
    </source>
</evidence>
<dbReference type="PANTHER" id="PTHR44051:SF8">
    <property type="entry name" value="GLUTATHIONE S-TRANSFERASE GSTA"/>
    <property type="match status" value="1"/>
</dbReference>
<sequence>MSKQAASLFYTATSCGAASFISAHRAGLLGTVLNAYKADIHTKKVLQGPLAGSDFLAVNPKGNVPTIVLSDGTVLNENVATLQWIADQAGGKVGPVEGSQKYLLATKLSWVSSEMHAICAPLFNPSLSPEVRGYVLGAYNKKLQYLNQVELEGKAFLVGNDFSVADAYAYVVLLWARGLKLDLSQYANVQQYVDRIAGLDHVQQAKQLMK</sequence>
<comment type="similarity">
    <text evidence="1">Belongs to the GST superfamily.</text>
</comment>
<reference evidence="3 4" key="1">
    <citation type="journal article" date="2019" name="Sci. Rep.">
        <title>Comparative genomics of chytrid fungi reveal insights into the obligate biotrophic and pathogenic lifestyle of Synchytrium endobioticum.</title>
        <authorList>
            <person name="van de Vossenberg B.T.L.H."/>
            <person name="Warris S."/>
            <person name="Nguyen H.D.T."/>
            <person name="van Gent-Pelzer M.P.E."/>
            <person name="Joly D.L."/>
            <person name="van de Geest H.C."/>
            <person name="Bonants P.J.M."/>
            <person name="Smith D.S."/>
            <person name="Levesque C.A."/>
            <person name="van der Lee T.A.J."/>
        </authorList>
    </citation>
    <scope>NUCLEOTIDE SEQUENCE [LARGE SCALE GENOMIC DNA]</scope>
    <source>
        <strain evidence="3 4">CBS 675.73</strain>
    </source>
</reference>
<gene>
    <name evidence="3" type="ORF">CcCBS67573_g06397</name>
</gene>